<accession>A0A4V2SA73</accession>
<protein>
    <submittedName>
        <fullName evidence="2">Uncharacterized protein</fullName>
    </submittedName>
</protein>
<dbReference type="Proteomes" id="UP000294919">
    <property type="component" value="Unassembled WGS sequence"/>
</dbReference>
<keyword evidence="1" id="KW-0732">Signal</keyword>
<proteinExistence type="predicted"/>
<evidence type="ECO:0000313" key="3">
    <source>
        <dbReference type="Proteomes" id="UP000294919"/>
    </source>
</evidence>
<dbReference type="AlphaFoldDB" id="A0A4V2SA73"/>
<sequence length="132" mass="14855">MKKKIISLFLVLTFVFALSITSFASSHYADVYSFSNIQPREERVVKTLEARDLQKFKSYSNIYIGTVEVEGNNLKYDLRLKGPSLSIGTDYFATPYSMHYCGQPFDGNGPYRLIIKNKGGSPISGRLILIAN</sequence>
<evidence type="ECO:0000313" key="2">
    <source>
        <dbReference type="EMBL" id="TCO70640.1"/>
    </source>
</evidence>
<feature type="signal peptide" evidence="1">
    <location>
        <begin position="1"/>
        <end position="24"/>
    </location>
</feature>
<name>A0A4V2SA73_9FIRM</name>
<evidence type="ECO:0000256" key="1">
    <source>
        <dbReference type="SAM" id="SignalP"/>
    </source>
</evidence>
<feature type="chain" id="PRO_5038927794" evidence="1">
    <location>
        <begin position="25"/>
        <end position="132"/>
    </location>
</feature>
<dbReference type="RefSeq" id="WP_132246954.1">
    <property type="nucleotide sequence ID" value="NZ_SLWV01000025.1"/>
</dbReference>
<gene>
    <name evidence="2" type="ORF">EV214_12510</name>
</gene>
<organism evidence="2 3">
    <name type="scientific">Marinisporobacter balticus</name>
    <dbReference type="NCBI Taxonomy" id="2018667"/>
    <lineage>
        <taxon>Bacteria</taxon>
        <taxon>Bacillati</taxon>
        <taxon>Bacillota</taxon>
        <taxon>Clostridia</taxon>
        <taxon>Peptostreptococcales</taxon>
        <taxon>Thermotaleaceae</taxon>
        <taxon>Marinisporobacter</taxon>
    </lineage>
</organism>
<comment type="caution">
    <text evidence="2">The sequence shown here is derived from an EMBL/GenBank/DDBJ whole genome shotgun (WGS) entry which is preliminary data.</text>
</comment>
<keyword evidence="3" id="KW-1185">Reference proteome</keyword>
<reference evidence="2 3" key="1">
    <citation type="submission" date="2019-03" db="EMBL/GenBank/DDBJ databases">
        <title>Genomic Encyclopedia of Type Strains, Phase IV (KMG-IV): sequencing the most valuable type-strain genomes for metagenomic binning, comparative biology and taxonomic classification.</title>
        <authorList>
            <person name="Goeker M."/>
        </authorList>
    </citation>
    <scope>NUCLEOTIDE SEQUENCE [LARGE SCALE GENOMIC DNA]</scope>
    <source>
        <strain evidence="2 3">DSM 102940</strain>
    </source>
</reference>
<dbReference type="EMBL" id="SLWV01000025">
    <property type="protein sequence ID" value="TCO70640.1"/>
    <property type="molecule type" value="Genomic_DNA"/>
</dbReference>